<dbReference type="PRINTS" id="PR00080">
    <property type="entry name" value="SDRFAMILY"/>
</dbReference>
<keyword evidence="4" id="KW-1185">Reference proteome</keyword>
<dbReference type="Pfam" id="PF13561">
    <property type="entry name" value="adh_short_C2"/>
    <property type="match status" value="1"/>
</dbReference>
<dbReference type="FunFam" id="3.40.50.720:FF:000084">
    <property type="entry name" value="Short-chain dehydrogenase reductase"/>
    <property type="match status" value="1"/>
</dbReference>
<dbReference type="PRINTS" id="PR00081">
    <property type="entry name" value="GDHRDH"/>
</dbReference>
<name>A0A2S0IDX4_9BURK</name>
<evidence type="ECO:0000256" key="2">
    <source>
        <dbReference type="ARBA" id="ARBA00023002"/>
    </source>
</evidence>
<dbReference type="CDD" id="cd05233">
    <property type="entry name" value="SDR_c"/>
    <property type="match status" value="1"/>
</dbReference>
<dbReference type="SUPFAM" id="SSF51735">
    <property type="entry name" value="NAD(P)-binding Rossmann-fold domains"/>
    <property type="match status" value="1"/>
</dbReference>
<evidence type="ECO:0000313" key="4">
    <source>
        <dbReference type="Proteomes" id="UP000239477"/>
    </source>
</evidence>
<gene>
    <name evidence="3" type="ORF">CLM73_25750</name>
</gene>
<dbReference type="OrthoDB" id="9806974at2"/>
<dbReference type="EMBL" id="CP023270">
    <property type="protein sequence ID" value="AVJ30231.1"/>
    <property type="molecule type" value="Genomic_DNA"/>
</dbReference>
<dbReference type="PANTHER" id="PTHR24321:SF8">
    <property type="entry name" value="ESTRADIOL 17-BETA-DEHYDROGENASE 8-RELATED"/>
    <property type="match status" value="1"/>
</dbReference>
<dbReference type="InterPro" id="IPR036291">
    <property type="entry name" value="NAD(P)-bd_dom_sf"/>
</dbReference>
<dbReference type="GO" id="GO:0016491">
    <property type="term" value="F:oxidoreductase activity"/>
    <property type="evidence" value="ECO:0007669"/>
    <property type="project" value="UniProtKB-KW"/>
</dbReference>
<evidence type="ECO:0000313" key="3">
    <source>
        <dbReference type="EMBL" id="AVJ30231.1"/>
    </source>
</evidence>
<evidence type="ECO:0000256" key="1">
    <source>
        <dbReference type="ARBA" id="ARBA00006484"/>
    </source>
</evidence>
<dbReference type="Gene3D" id="3.40.50.720">
    <property type="entry name" value="NAD(P)-binding Rossmann-like Domain"/>
    <property type="match status" value="1"/>
</dbReference>
<dbReference type="AlphaFoldDB" id="A0A2S0IDX4"/>
<reference evidence="3 4" key="1">
    <citation type="submission" date="2017-09" db="EMBL/GenBank/DDBJ databases">
        <title>Genomic, metabolic, and phenotypic characteristics of bacterial isolates from the natural microbiome of the model nematode Caenorhabditis elegans.</title>
        <authorList>
            <person name="Zimmermann J."/>
            <person name="Obeng N."/>
            <person name="Yang W."/>
            <person name="Obeng O."/>
            <person name="Kissoyan K."/>
            <person name="Pees B."/>
            <person name="Dirksen P."/>
            <person name="Hoppner M."/>
            <person name="Franke A."/>
            <person name="Rosenstiel P."/>
            <person name="Leippe M."/>
            <person name="Dierking K."/>
            <person name="Kaleta C."/>
            <person name="Schulenburg H."/>
        </authorList>
    </citation>
    <scope>NUCLEOTIDE SEQUENCE [LARGE SCALE GENOMIC DNA]</scope>
    <source>
        <strain evidence="3 4">MYb73</strain>
    </source>
</reference>
<sequence>MTQSNNPMNPPTAIAALPVDLPGKRVIVTAGASGIGAALADAFAERGARVHLCDVDDQALAACRHAWARADVGSRDEIDRYMQTALSHLGGLDVLVNNAGIAGPTAGIADITAQELDATLDINLASQFHTVRHALPALRESGGGSIINISSVAGRMGLPMRTPYAATKWGVVGLTRSLAIELGPLNIRVNALLPGLVAGPRIERVIAARAKNMGLSVEEQTRLELSGVSLRQFVRAADIANMALFLASPFGAMVSGQAISIDGDLQSLPWQPPAQ</sequence>
<dbReference type="PANTHER" id="PTHR24321">
    <property type="entry name" value="DEHYDROGENASES, SHORT CHAIN"/>
    <property type="match status" value="1"/>
</dbReference>
<keyword evidence="2" id="KW-0560">Oxidoreductase</keyword>
<proteinExistence type="inferred from homology"/>
<comment type="similarity">
    <text evidence="1">Belongs to the short-chain dehydrogenases/reductases (SDR) family.</text>
</comment>
<dbReference type="Proteomes" id="UP000239477">
    <property type="component" value="Chromosome"/>
</dbReference>
<dbReference type="InterPro" id="IPR020904">
    <property type="entry name" value="Sc_DH/Rdtase_CS"/>
</dbReference>
<dbReference type="PROSITE" id="PS00061">
    <property type="entry name" value="ADH_SHORT"/>
    <property type="match status" value="1"/>
</dbReference>
<protein>
    <submittedName>
        <fullName evidence="3">3-oxoacyl-[acyl-carrier-protein] reductase</fullName>
    </submittedName>
</protein>
<accession>A0A2S0IDX4</accession>
<organism evidence="3 4">
    <name type="scientific">Achromobacter spanius</name>
    <dbReference type="NCBI Taxonomy" id="217203"/>
    <lineage>
        <taxon>Bacteria</taxon>
        <taxon>Pseudomonadati</taxon>
        <taxon>Pseudomonadota</taxon>
        <taxon>Betaproteobacteria</taxon>
        <taxon>Burkholderiales</taxon>
        <taxon>Alcaligenaceae</taxon>
        <taxon>Achromobacter</taxon>
    </lineage>
</organism>
<dbReference type="NCBIfam" id="NF009466">
    <property type="entry name" value="PRK12826.1-2"/>
    <property type="match status" value="1"/>
</dbReference>
<dbReference type="InterPro" id="IPR002347">
    <property type="entry name" value="SDR_fam"/>
</dbReference>